<evidence type="ECO:0000313" key="7">
    <source>
        <dbReference type="EMBL" id="MFA9193910.1"/>
    </source>
</evidence>
<sequence>MKKTLMLFVMLLLSTVMFSQKTIDKPDYGLSNLPGKLTKIELTDSETIIHFYIKYSPGQWIFIPKESFIQDVNDGEKIFVTKTEGIPIAERYIMPESGEVSYKLYFPKLDNTVNKVDFGEANEGGDWSIYDIVINEKDSESLIPKALQGNWFQTDGSNQWDYGFYTNQAVVDQAVWKYRTVENRKNNFTIVLENTGKEKTIYAQIDKKGAVKFGTNKENLTTYSTEKIDNPNYKLANDDVYSSNIFKSDSATYSGFIKGYTTRAGRKTGNVYVNNVFTGNQDSHLVKIAEDGSFSVKFLLEHPQFIFVRLSGVNTLVFVEPGKETFQVIDRDTPLFMGDCARINNDLMTLEKVGSYEEYQKLRNSISTLNPEAFKKVCLEIKDKQMQTLNELAKKQLISQKAFQIKKLDVEYMAFQNILSYDMYSEMAKRSISSKETPSENITVQDYKVEASYYDFITEAILNNELAVLSANYSSFINRLRFVDIFRNNGVSYSYNSTSETAESLEKSGIALSKEELEMVAASKKIEKISTKEFEFYIANLSKIQKFKENHNEAHTKLQKDNPKVGVSVIALADYLKTQGVSLTAEEKELVTGTKLAQLTKEEIAIQKQFYDKYGESLKAFNEKYKDNIQQIADEREFQKLNDKLNKVFGVKESFVYDVFTLQQKSGYLDSNFTPYTDNQLKWIQGKIKHPFLSHYIVVENNRIVSKIESNKTQTGFVINTVKKTEGDELFDSMLAKFKGKVVYVDFWATWCGPCMQGIKEIASLKEEMKGKEVVFLYITNQSSPEKTWNNSIPNIKGEHYRVSEDEWNYLSQKFNISGIPHYVLVNKKGEVVNPKLGHHSNEGLKKILEKEM</sequence>
<dbReference type="SUPFAM" id="SSF52833">
    <property type="entry name" value="Thioredoxin-like"/>
    <property type="match status" value="1"/>
</dbReference>
<dbReference type="CDD" id="cd02966">
    <property type="entry name" value="TlpA_like_family"/>
    <property type="match status" value="1"/>
</dbReference>
<keyword evidence="3" id="KW-1015">Disulfide bond</keyword>
<dbReference type="PANTHER" id="PTHR42852">
    <property type="entry name" value="THIOL:DISULFIDE INTERCHANGE PROTEIN DSBE"/>
    <property type="match status" value="1"/>
</dbReference>
<organism evidence="7 8">
    <name type="scientific">Flavobacterium magnesitis</name>
    <dbReference type="NCBI Taxonomy" id="3138077"/>
    <lineage>
        <taxon>Bacteria</taxon>
        <taxon>Pseudomonadati</taxon>
        <taxon>Bacteroidota</taxon>
        <taxon>Flavobacteriia</taxon>
        <taxon>Flavobacteriales</taxon>
        <taxon>Flavobacteriaceae</taxon>
        <taxon>Flavobacterium</taxon>
    </lineage>
</organism>
<comment type="subcellular location">
    <subcellularLocation>
        <location evidence="1">Cell envelope</location>
    </subcellularLocation>
</comment>
<evidence type="ECO:0000256" key="2">
    <source>
        <dbReference type="ARBA" id="ARBA00022748"/>
    </source>
</evidence>
<comment type="caution">
    <text evidence="7">The sequence shown here is derived from an EMBL/GenBank/DDBJ whole genome shotgun (WGS) entry which is preliminary data.</text>
</comment>
<name>A0ABV4TKG7_9FLAO</name>
<dbReference type="PANTHER" id="PTHR42852:SF6">
    <property type="entry name" value="THIOL:DISULFIDE INTERCHANGE PROTEIN DSBE"/>
    <property type="match status" value="1"/>
</dbReference>
<reference evidence="7 8" key="1">
    <citation type="submission" date="2024-04" db="EMBL/GenBank/DDBJ databases">
        <title>New Clade of Flavobacterium.</title>
        <authorList>
            <person name="Matos L."/>
            <person name="Proenca D.N."/>
            <person name="Fransisco R.M."/>
            <person name="Chung A.P."/>
            <person name="Maccario L."/>
            <person name="Sorensen S.J."/>
            <person name="Morais P.V."/>
        </authorList>
    </citation>
    <scope>NUCLEOTIDE SEQUENCE [LARGE SCALE GENOMIC DNA]</scope>
    <source>
        <strain evidence="7 8">FBOR7N2.3</strain>
    </source>
</reference>
<dbReference type="InterPro" id="IPR012336">
    <property type="entry name" value="Thioredoxin-like_fold"/>
</dbReference>
<evidence type="ECO:0000259" key="6">
    <source>
        <dbReference type="PROSITE" id="PS51352"/>
    </source>
</evidence>
<evidence type="ECO:0000256" key="1">
    <source>
        <dbReference type="ARBA" id="ARBA00004196"/>
    </source>
</evidence>
<evidence type="ECO:0000256" key="5">
    <source>
        <dbReference type="SAM" id="SignalP"/>
    </source>
</evidence>
<protein>
    <submittedName>
        <fullName evidence="7">TlpA disulfide reductase family protein</fullName>
    </submittedName>
</protein>
<keyword evidence="2" id="KW-0201">Cytochrome c-type biogenesis</keyword>
<dbReference type="RefSeq" id="WP_373391008.1">
    <property type="nucleotide sequence ID" value="NZ_JBCFQK010000005.1"/>
</dbReference>
<dbReference type="InterPro" id="IPR050553">
    <property type="entry name" value="Thioredoxin_ResA/DsbE_sf"/>
</dbReference>
<keyword evidence="5" id="KW-0732">Signal</keyword>
<evidence type="ECO:0000256" key="3">
    <source>
        <dbReference type="ARBA" id="ARBA00023157"/>
    </source>
</evidence>
<dbReference type="InterPro" id="IPR013766">
    <property type="entry name" value="Thioredoxin_domain"/>
</dbReference>
<dbReference type="EMBL" id="JBCFQK010000005">
    <property type="protein sequence ID" value="MFA9193910.1"/>
    <property type="molecule type" value="Genomic_DNA"/>
</dbReference>
<keyword evidence="4" id="KW-0676">Redox-active center</keyword>
<dbReference type="Gene3D" id="3.40.30.10">
    <property type="entry name" value="Glutaredoxin"/>
    <property type="match status" value="1"/>
</dbReference>
<evidence type="ECO:0000256" key="4">
    <source>
        <dbReference type="ARBA" id="ARBA00023284"/>
    </source>
</evidence>
<feature type="domain" description="Thioredoxin" evidence="6">
    <location>
        <begin position="708"/>
        <end position="853"/>
    </location>
</feature>
<accession>A0ABV4TKG7</accession>
<feature type="chain" id="PRO_5046240139" evidence="5">
    <location>
        <begin position="20"/>
        <end position="853"/>
    </location>
</feature>
<dbReference type="PROSITE" id="PS51352">
    <property type="entry name" value="THIOREDOXIN_2"/>
    <property type="match status" value="1"/>
</dbReference>
<dbReference type="Pfam" id="PF13905">
    <property type="entry name" value="Thioredoxin_8"/>
    <property type="match status" value="1"/>
</dbReference>
<gene>
    <name evidence="7" type="ORF">AAGV33_05785</name>
</gene>
<feature type="signal peptide" evidence="5">
    <location>
        <begin position="1"/>
        <end position="19"/>
    </location>
</feature>
<proteinExistence type="predicted"/>
<keyword evidence="8" id="KW-1185">Reference proteome</keyword>
<evidence type="ECO:0000313" key="8">
    <source>
        <dbReference type="Proteomes" id="UP001574170"/>
    </source>
</evidence>
<dbReference type="InterPro" id="IPR036249">
    <property type="entry name" value="Thioredoxin-like_sf"/>
</dbReference>
<dbReference type="Proteomes" id="UP001574170">
    <property type="component" value="Unassembled WGS sequence"/>
</dbReference>